<reference evidence="4" key="3">
    <citation type="journal article" date="2014" name="Genetics">
        <title>Maintaining two mating types: Structure of the mating type locus and its role in heterokaryosis in Podospora anserina.</title>
        <authorList>
            <person name="Grognet P."/>
            <person name="Bidard F."/>
            <person name="Kuchly C."/>
            <person name="Tong L.C.H."/>
            <person name="Coppin E."/>
            <person name="Benkhali J.A."/>
            <person name="Couloux A."/>
            <person name="Wincker P."/>
            <person name="Debuchy R."/>
            <person name="Silar P."/>
        </authorList>
    </citation>
    <scope>GENOME REANNOTATION</scope>
    <source>
        <strain evidence="4">S / ATCC MYA-4624 / DSM 980 / FGSC 10383</strain>
    </source>
</reference>
<dbReference type="GeneID" id="6196889"/>
<feature type="region of interest" description="Disordered" evidence="1">
    <location>
        <begin position="27"/>
        <end position="78"/>
    </location>
</feature>
<organism evidence="2">
    <name type="scientific">Podospora anserina (strain S / ATCC MYA-4624 / DSM 980 / FGSC 10383)</name>
    <name type="common">Pleurage anserina</name>
    <dbReference type="NCBI Taxonomy" id="515849"/>
    <lineage>
        <taxon>Eukaryota</taxon>
        <taxon>Fungi</taxon>
        <taxon>Dikarya</taxon>
        <taxon>Ascomycota</taxon>
        <taxon>Pezizomycotina</taxon>
        <taxon>Sordariomycetes</taxon>
        <taxon>Sordariomycetidae</taxon>
        <taxon>Sordariales</taxon>
        <taxon>Podosporaceae</taxon>
        <taxon>Podospora</taxon>
        <taxon>Podospora anserina</taxon>
    </lineage>
</organism>
<dbReference type="Proteomes" id="UP000001197">
    <property type="component" value="Chromosome 1"/>
</dbReference>
<keyword evidence="4" id="KW-1185">Reference proteome</keyword>
<feature type="compositionally biased region" description="Acidic residues" evidence="1">
    <location>
        <begin position="54"/>
        <end position="67"/>
    </location>
</feature>
<dbReference type="VEuPathDB" id="FungiDB:PODANS_1_2030"/>
<reference evidence="3" key="4">
    <citation type="submission" date="2015-04" db="EMBL/GenBank/DDBJ databases">
        <title>Maintaining two mating types: Structure of the mating type locus and its role in heterokaryosis in Podospora anserina.</title>
        <authorList>
            <person name="Grognet P."/>
            <person name="Bidard F."/>
            <person name="Kuchly C."/>
            <person name="Chan Ho Tong L."/>
            <person name="Coppin E."/>
            <person name="Ait Benkhali J."/>
            <person name="Couloux A."/>
            <person name="Wincker P."/>
            <person name="Debuchy R."/>
            <person name="Silar P."/>
        </authorList>
    </citation>
    <scope>NUCLEOTIDE SEQUENCE</scope>
</reference>
<dbReference type="KEGG" id="pan:PODANSg09443"/>
<dbReference type="EMBL" id="FO904936">
    <property type="protein sequence ID" value="CDP22519.1"/>
    <property type="molecule type" value="Genomic_DNA"/>
</dbReference>
<gene>
    <name evidence="2" type="ORF">PODANS_1_2030</name>
</gene>
<dbReference type="AlphaFoldDB" id="B2A9W6"/>
<evidence type="ECO:0000313" key="4">
    <source>
        <dbReference type="Proteomes" id="UP000001197"/>
    </source>
</evidence>
<sequence length="78" mass="8410">MEGNKLQVEVEVGKDALPQAKETWQFFKASDSDGDEEASSEKGGDKSPPPGELDGSESEGSPEDDEQLGIQMSLEEDH</sequence>
<dbReference type="RefSeq" id="XP_001912396.1">
    <property type="nucleotide sequence ID" value="XM_001912361.1"/>
</dbReference>
<accession>B2A9W6</accession>
<reference evidence="2 4" key="1">
    <citation type="journal article" date="2008" name="Genome Biol.">
        <title>The genome sequence of the model ascomycete fungus Podospora anserina.</title>
        <authorList>
            <person name="Espagne E."/>
            <person name="Lespinet O."/>
            <person name="Malagnac F."/>
            <person name="Da Silva C."/>
            <person name="Jaillon O."/>
            <person name="Porcel B.M."/>
            <person name="Couloux A."/>
            <person name="Aury J.-M."/>
            <person name="Segurens B."/>
            <person name="Poulain J."/>
            <person name="Anthouard V."/>
            <person name="Grossetete S."/>
            <person name="Khalili H."/>
            <person name="Coppin E."/>
            <person name="Dequard-Chablat M."/>
            <person name="Picard M."/>
            <person name="Contamine V."/>
            <person name="Arnaise S."/>
            <person name="Bourdais A."/>
            <person name="Berteaux-Lecellier V."/>
            <person name="Gautheret D."/>
            <person name="de Vries R.P."/>
            <person name="Battaglia E."/>
            <person name="Coutinho P.M."/>
            <person name="Danchin E.G.J."/>
            <person name="Henrissat B."/>
            <person name="El Khoury R."/>
            <person name="Sainsard-Chanet A."/>
            <person name="Boivin A."/>
            <person name="Pinan-Lucarre B."/>
            <person name="Sellem C.H."/>
            <person name="Debuchy R."/>
            <person name="Wincker P."/>
            <person name="Weissenbach J."/>
            <person name="Silar P."/>
        </authorList>
    </citation>
    <scope>NUCLEOTIDE SEQUENCE [LARGE SCALE GENOMIC DNA]</scope>
    <source>
        <strain evidence="4">S / ATCC MYA-4624 / DSM 980 / FGSC 10383</strain>
        <strain evidence="2">S mat+</strain>
    </source>
</reference>
<protein>
    <submittedName>
        <fullName evidence="2">Podospora anserina S mat+ genomic DNA chromosome 1, supercontig 1</fullName>
    </submittedName>
</protein>
<reference evidence="2" key="2">
    <citation type="submission" date="2008-07" db="EMBL/GenBank/DDBJ databases">
        <authorList>
            <person name="Genoscope - CEA"/>
        </authorList>
    </citation>
    <scope>NUCLEOTIDE SEQUENCE</scope>
    <source>
        <strain evidence="2">S mat+</strain>
    </source>
</reference>
<name>B2A9W6_PODAN</name>
<evidence type="ECO:0000256" key="1">
    <source>
        <dbReference type="SAM" id="MobiDB-lite"/>
    </source>
</evidence>
<proteinExistence type="predicted"/>
<dbReference type="EMBL" id="CU633438">
    <property type="protein sequence ID" value="CAP59876.1"/>
    <property type="molecule type" value="Genomic_DNA"/>
</dbReference>
<evidence type="ECO:0000313" key="2">
    <source>
        <dbReference type="EMBL" id="CAP59876.1"/>
    </source>
</evidence>
<dbReference type="HOGENOM" id="CLU_2623033_0_0_1"/>
<evidence type="ECO:0000313" key="3">
    <source>
        <dbReference type="EMBL" id="CDP22519.1"/>
    </source>
</evidence>